<proteinExistence type="inferred from homology"/>
<dbReference type="SUPFAM" id="SSF56059">
    <property type="entry name" value="Glutathione synthetase ATP-binding domain-like"/>
    <property type="match status" value="1"/>
</dbReference>
<feature type="transmembrane region" description="Helical" evidence="7">
    <location>
        <begin position="51"/>
        <end position="72"/>
    </location>
</feature>
<keyword evidence="6 7" id="KW-0472">Membrane</keyword>
<feature type="transmembrane region" description="Helical" evidence="7">
    <location>
        <begin position="169"/>
        <end position="189"/>
    </location>
</feature>
<feature type="transmembrane region" description="Helical" evidence="7">
    <location>
        <begin position="201"/>
        <end position="217"/>
    </location>
</feature>
<dbReference type="GO" id="GO:0005886">
    <property type="term" value="C:plasma membrane"/>
    <property type="evidence" value="ECO:0007669"/>
    <property type="project" value="UniProtKB-SubCell"/>
</dbReference>
<comment type="subcellular location">
    <subcellularLocation>
        <location evidence="1">Cell membrane</location>
        <topology evidence="1">Multi-pass membrane protein</topology>
    </subcellularLocation>
</comment>
<feature type="transmembrane region" description="Helical" evidence="7">
    <location>
        <begin position="21"/>
        <end position="45"/>
    </location>
</feature>
<dbReference type="EMBL" id="WBUI01000007">
    <property type="protein sequence ID" value="KAB2932975.1"/>
    <property type="molecule type" value="Genomic_DNA"/>
</dbReference>
<protein>
    <recommendedName>
        <fullName evidence="8">VTT domain-containing protein</fullName>
    </recommendedName>
</protein>
<dbReference type="AlphaFoldDB" id="A0A833H214"/>
<keyword evidence="4 7" id="KW-0812">Transmembrane</keyword>
<comment type="similarity">
    <text evidence="2">Belongs to the DedA family.</text>
</comment>
<sequence length="534" mass="59379">MQRSRCMLPDLSSEWAFALSVILATFIAEDATLIAVGLAIGSGIVSPVTGLVSAFTGVFLGDTGLWVTGRFLQRTGMFQRWQSFRTASEKGGAMLARHSGKMILAARFVPGLRLPVYLAAGFLHANDRKKGRLSSFIMYAALAVMLWTPLLVGLSAMLGVAAAETFQRYSYLTLLPLLSVAIVPVVRLSRKGIDSWKRFEFWPAWIFYAPVAPYIIYQSIRSGGFGVVAAANPTIPGGGIVGESKFQILSLIPEHRSLKTHFIAAEADREHSVDTAIASKAFDFPVIMKPDASQRGASVRILQNRDQMIDYVKTTPGDVLIQEYHAGPGEVGIFYIRDPDHESGSIFSITGKIFPSIQGDGQKTLRELIESHERYRFQKSVFFERFKDRLHIVPESGITVSLGRVGNHCQGTLFYDRSDLITPELTKAVDAMARSMNGFYFGRFDIRFESEQALKAGQDFCVVEANGVTSESTNLYDPSFSLLQAYSILFKQWKTLFTIARKNRRRGLPGVSIIRIARETLHYYRNREFTAASD</sequence>
<evidence type="ECO:0000256" key="2">
    <source>
        <dbReference type="ARBA" id="ARBA00010792"/>
    </source>
</evidence>
<dbReference type="PANTHER" id="PTHR30353:SF15">
    <property type="entry name" value="INNER MEMBRANE PROTEIN YABI"/>
    <property type="match status" value="1"/>
</dbReference>
<evidence type="ECO:0000259" key="8">
    <source>
        <dbReference type="Pfam" id="PF09335"/>
    </source>
</evidence>
<evidence type="ECO:0000256" key="1">
    <source>
        <dbReference type="ARBA" id="ARBA00004651"/>
    </source>
</evidence>
<evidence type="ECO:0000256" key="7">
    <source>
        <dbReference type="SAM" id="Phobius"/>
    </source>
</evidence>
<feature type="transmembrane region" description="Helical" evidence="7">
    <location>
        <begin position="136"/>
        <end position="163"/>
    </location>
</feature>
<dbReference type="InterPro" id="IPR032818">
    <property type="entry name" value="DedA-like"/>
</dbReference>
<comment type="caution">
    <text evidence="9">The sequence shown here is derived from an EMBL/GenBank/DDBJ whole genome shotgun (WGS) entry which is preliminary data.</text>
</comment>
<evidence type="ECO:0000256" key="5">
    <source>
        <dbReference type="ARBA" id="ARBA00022989"/>
    </source>
</evidence>
<dbReference type="Proteomes" id="UP000460298">
    <property type="component" value="Unassembled WGS sequence"/>
</dbReference>
<dbReference type="Pfam" id="PF09335">
    <property type="entry name" value="VTT_dom"/>
    <property type="match status" value="1"/>
</dbReference>
<evidence type="ECO:0000256" key="4">
    <source>
        <dbReference type="ARBA" id="ARBA00022692"/>
    </source>
</evidence>
<dbReference type="InterPro" id="IPR032816">
    <property type="entry name" value="VTT_dom"/>
</dbReference>
<feature type="domain" description="VTT" evidence="8">
    <location>
        <begin position="33"/>
        <end position="154"/>
    </location>
</feature>
<evidence type="ECO:0000256" key="6">
    <source>
        <dbReference type="ARBA" id="ARBA00023136"/>
    </source>
</evidence>
<dbReference type="PANTHER" id="PTHR30353">
    <property type="entry name" value="INNER MEMBRANE PROTEIN DEDA-RELATED"/>
    <property type="match status" value="1"/>
</dbReference>
<evidence type="ECO:0000256" key="3">
    <source>
        <dbReference type="ARBA" id="ARBA00022475"/>
    </source>
</evidence>
<evidence type="ECO:0000313" key="9">
    <source>
        <dbReference type="EMBL" id="KAB2932975.1"/>
    </source>
</evidence>
<evidence type="ECO:0000313" key="10">
    <source>
        <dbReference type="Proteomes" id="UP000460298"/>
    </source>
</evidence>
<accession>A0A833H214</accession>
<keyword evidence="3" id="KW-1003">Cell membrane</keyword>
<keyword evidence="5 7" id="KW-1133">Transmembrane helix</keyword>
<reference evidence="9 10" key="1">
    <citation type="submission" date="2019-10" db="EMBL/GenBank/DDBJ databases">
        <title>Extracellular Electron Transfer in a Candidatus Methanoperedens spp. Enrichment Culture.</title>
        <authorList>
            <person name="Berger S."/>
            <person name="Rangel Shaw D."/>
            <person name="Berben T."/>
            <person name="In 'T Zandt M."/>
            <person name="Frank J."/>
            <person name="Reimann J."/>
            <person name="Jetten M.S.M."/>
            <person name="Welte C.U."/>
        </authorList>
    </citation>
    <scope>NUCLEOTIDE SEQUENCE [LARGE SCALE GENOMIC DNA]</scope>
    <source>
        <strain evidence="9">SB12</strain>
    </source>
</reference>
<name>A0A833H214_9LEPT</name>
<organism evidence="9 10">
    <name type="scientific">Leptonema illini</name>
    <dbReference type="NCBI Taxonomy" id="183"/>
    <lineage>
        <taxon>Bacteria</taxon>
        <taxon>Pseudomonadati</taxon>
        <taxon>Spirochaetota</taxon>
        <taxon>Spirochaetia</taxon>
        <taxon>Leptospirales</taxon>
        <taxon>Leptospiraceae</taxon>
        <taxon>Leptonema</taxon>
    </lineage>
</organism>
<gene>
    <name evidence="9" type="ORF">F9K24_08905</name>
</gene>